<dbReference type="Proteomes" id="UP000431092">
    <property type="component" value="Unassembled WGS sequence"/>
</dbReference>
<dbReference type="InterPro" id="IPR042271">
    <property type="entry name" value="Zinicin_2_N"/>
</dbReference>
<dbReference type="PANTHER" id="PTHR39420:SF1">
    <property type="entry name" value="HYDROLASE"/>
    <property type="match status" value="1"/>
</dbReference>
<dbReference type="InterPro" id="IPR018766">
    <property type="entry name" value="Zinicin_2"/>
</dbReference>
<reference evidence="1 2" key="1">
    <citation type="submission" date="2019-11" db="EMBL/GenBank/DDBJ databases">
        <title>Whole genome sequencing identifies a novel species of the genus Arsenicicoccus isolated from human blood.</title>
        <authorList>
            <person name="Jeong J.H."/>
            <person name="Kweon O.J."/>
            <person name="Kim H.R."/>
            <person name="Kim T.-H."/>
            <person name="Ha S.-M."/>
            <person name="Lee M.-K."/>
        </authorList>
    </citation>
    <scope>NUCLEOTIDE SEQUENCE [LARGE SCALE GENOMIC DNA]</scope>
    <source>
        <strain evidence="1 2">MKL-02</strain>
    </source>
</reference>
<accession>A0A6I3IHI6</accession>
<evidence type="ECO:0000313" key="2">
    <source>
        <dbReference type="Proteomes" id="UP000431092"/>
    </source>
</evidence>
<keyword evidence="2" id="KW-1185">Reference proteome</keyword>
<dbReference type="NCBIfam" id="TIGR03883">
    <property type="entry name" value="DUF2342_F420"/>
    <property type="match status" value="1"/>
</dbReference>
<evidence type="ECO:0000313" key="1">
    <source>
        <dbReference type="EMBL" id="MTB73187.1"/>
    </source>
</evidence>
<dbReference type="InterPro" id="IPR022454">
    <property type="entry name" value="CHP03883_F420-assoc"/>
</dbReference>
<organism evidence="1 2">
    <name type="scientific">Arsenicicoccus cauae</name>
    <dbReference type="NCBI Taxonomy" id="2663847"/>
    <lineage>
        <taxon>Bacteria</taxon>
        <taxon>Bacillati</taxon>
        <taxon>Actinomycetota</taxon>
        <taxon>Actinomycetes</taxon>
        <taxon>Micrococcales</taxon>
        <taxon>Intrasporangiaceae</taxon>
        <taxon>Arsenicicoccus</taxon>
    </lineage>
</organism>
<dbReference type="PANTHER" id="PTHR39420">
    <property type="match status" value="1"/>
</dbReference>
<dbReference type="Gene3D" id="1.20.150.30">
    <property type="entry name" value="Zincin-like metallopeptidase, N-terminal domain"/>
    <property type="match status" value="1"/>
</dbReference>
<dbReference type="RefSeq" id="WP_154594454.1">
    <property type="nucleotide sequence ID" value="NZ_WLVL01000048.1"/>
</dbReference>
<dbReference type="EMBL" id="WLVL01000048">
    <property type="protein sequence ID" value="MTB73187.1"/>
    <property type="molecule type" value="Genomic_DNA"/>
</dbReference>
<proteinExistence type="predicted"/>
<name>A0A6I3IHI6_9MICO</name>
<dbReference type="NCBIfam" id="TIGR03624">
    <property type="entry name" value="putative hydrolase"/>
    <property type="match status" value="1"/>
</dbReference>
<sequence length="360" mass="38933">MSQDTRQDHRPDPTIELVDWDFAAATGRRLVPRGPQVTPAEAADAVHALRDAAARSAQHVADTARMHAPASAEPARVVDRAGWIDANVRSMRGMIAPVQDKLLASRATPVGPAAAAVGSKVTGGETGALMAFLASKVLGQYDLAPGGTPQLLLVAPNVVEVERELELDPADFRQWVCLHEETHRVQFTAVPWLREHMLGRTRALSVDLVPDADQLAARLAMVVRNLPDAVREGGNGLSDLVTTPEQREEIARLTAIMSLLEGHADVIMDDVGPAVIPTVDTIRAKFDERRGGRSSLDRVVRRLLGLEAKMRQYSDGATFVRGVVDEVGMDGFNAVWASPETLPSPAEIGDHRLWLARVHG</sequence>
<dbReference type="SUPFAM" id="SSF55486">
    <property type="entry name" value="Metalloproteases ('zincins'), catalytic domain"/>
    <property type="match status" value="1"/>
</dbReference>
<comment type="caution">
    <text evidence="1">The sequence shown here is derived from an EMBL/GenBank/DDBJ whole genome shotgun (WGS) entry which is preliminary data.</text>
</comment>
<dbReference type="Pfam" id="PF10103">
    <property type="entry name" value="Zincin_2"/>
    <property type="match status" value="1"/>
</dbReference>
<gene>
    <name evidence="1" type="ORF">GGG17_14695</name>
</gene>
<dbReference type="AlphaFoldDB" id="A0A6I3IHI6"/>
<protein>
    <submittedName>
        <fullName evidence="1">Coenzyme F420 biosynthesis protein</fullName>
    </submittedName>
</protein>